<dbReference type="Proteomes" id="UP000294513">
    <property type="component" value="Unassembled WGS sequence"/>
</dbReference>
<protein>
    <submittedName>
        <fullName evidence="1">Uncharacterized protein</fullName>
    </submittedName>
</protein>
<name>A0A4R5C5R9_9ACTN</name>
<evidence type="ECO:0000313" key="1">
    <source>
        <dbReference type="EMBL" id="TDD93360.1"/>
    </source>
</evidence>
<keyword evidence="2" id="KW-1185">Reference proteome</keyword>
<dbReference type="RefSeq" id="WP_131891488.1">
    <property type="nucleotide sequence ID" value="NZ_SMKU01000033.1"/>
</dbReference>
<accession>A0A4R5C5R9</accession>
<gene>
    <name evidence="1" type="ORF">E1298_09895</name>
</gene>
<dbReference type="AlphaFoldDB" id="A0A4R5C5R9"/>
<evidence type="ECO:0000313" key="2">
    <source>
        <dbReference type="Proteomes" id="UP000294513"/>
    </source>
</evidence>
<sequence>MRAASRARLFLAGLAVRHSTAGQAEVQRPGATAGDDVVGVPGRRAALPVTATDHLGALAGVLATAGWASRPRYEEIPALLRVFSPHLPALGESVWVKPGVGGVPWFVSSSGDPIAPCHDLAGAVQGIADRLGPIAEAAHAMADEGRRGGR</sequence>
<proteinExistence type="predicted"/>
<comment type="caution">
    <text evidence="1">The sequence shown here is derived from an EMBL/GenBank/DDBJ whole genome shotgun (WGS) entry which is preliminary data.</text>
</comment>
<dbReference type="OrthoDB" id="3482824at2"/>
<dbReference type="EMBL" id="SMKU01000033">
    <property type="protein sequence ID" value="TDD93360.1"/>
    <property type="molecule type" value="Genomic_DNA"/>
</dbReference>
<organism evidence="1 2">
    <name type="scientific">Actinomadura rubrisoli</name>
    <dbReference type="NCBI Taxonomy" id="2530368"/>
    <lineage>
        <taxon>Bacteria</taxon>
        <taxon>Bacillati</taxon>
        <taxon>Actinomycetota</taxon>
        <taxon>Actinomycetes</taxon>
        <taxon>Streptosporangiales</taxon>
        <taxon>Thermomonosporaceae</taxon>
        <taxon>Actinomadura</taxon>
    </lineage>
</organism>
<reference evidence="1 2" key="1">
    <citation type="submission" date="2019-03" db="EMBL/GenBank/DDBJ databases">
        <title>Draft genome sequences of novel Actinobacteria.</title>
        <authorList>
            <person name="Sahin N."/>
            <person name="Ay H."/>
            <person name="Saygin H."/>
        </authorList>
    </citation>
    <scope>NUCLEOTIDE SEQUENCE [LARGE SCALE GENOMIC DNA]</scope>
    <source>
        <strain evidence="1 2">H3C3</strain>
    </source>
</reference>